<dbReference type="Proteomes" id="UP001055091">
    <property type="component" value="Unassembled WGS sequence"/>
</dbReference>
<feature type="signal peptide" evidence="3">
    <location>
        <begin position="1"/>
        <end position="26"/>
    </location>
</feature>
<feature type="region of interest" description="Disordered" evidence="2">
    <location>
        <begin position="158"/>
        <end position="206"/>
    </location>
</feature>
<feature type="compositionally biased region" description="Basic and acidic residues" evidence="2">
    <location>
        <begin position="182"/>
        <end position="198"/>
    </location>
</feature>
<dbReference type="Pfam" id="PF19127">
    <property type="entry name" value="Choline_bind_3"/>
    <property type="match status" value="1"/>
</dbReference>
<reference evidence="4" key="1">
    <citation type="submission" date="2022-01" db="EMBL/GenBank/DDBJ databases">
        <title>Novel bile acid biosynthetic pathways are enriched in the microbiome of centenarians.</title>
        <authorList>
            <person name="Sato Y."/>
            <person name="Atarashi K."/>
            <person name="Plichta R.D."/>
            <person name="Arai Y."/>
            <person name="Sasajima S."/>
            <person name="Kearney M.S."/>
            <person name="Suda W."/>
            <person name="Takeshita K."/>
            <person name="Sasaki T."/>
            <person name="Okamoto S."/>
            <person name="Skelly N.A."/>
            <person name="Okamura Y."/>
            <person name="Vlamakis H."/>
            <person name="Li Y."/>
            <person name="Tanoue T."/>
            <person name="Takei H."/>
            <person name="Nittono H."/>
            <person name="Narushima S."/>
            <person name="Irie J."/>
            <person name="Itoh H."/>
            <person name="Moriya K."/>
            <person name="Sugiura Y."/>
            <person name="Suematsu M."/>
            <person name="Moritoki N."/>
            <person name="Shibata S."/>
            <person name="Littman R.D."/>
            <person name="Fischbach A.M."/>
            <person name="Uwamino Y."/>
            <person name="Inoue T."/>
            <person name="Honda A."/>
            <person name="Hattori M."/>
            <person name="Murai T."/>
            <person name="Xavier J.R."/>
            <person name="Hirose N."/>
            <person name="Honda K."/>
        </authorList>
    </citation>
    <scope>NUCLEOTIDE SEQUENCE</scope>
    <source>
        <strain evidence="4">CE91-St55</strain>
    </source>
</reference>
<evidence type="ECO:0000313" key="4">
    <source>
        <dbReference type="EMBL" id="GKH04811.1"/>
    </source>
</evidence>
<protein>
    <recommendedName>
        <fullName evidence="6">Cell wall binding repeat-containing protein</fullName>
    </recommendedName>
</protein>
<evidence type="ECO:0000256" key="1">
    <source>
        <dbReference type="ARBA" id="ARBA00022737"/>
    </source>
</evidence>
<accession>A0AA37NAJ2</accession>
<keyword evidence="3" id="KW-0732">Signal</keyword>
<dbReference type="InterPro" id="IPR018337">
    <property type="entry name" value="Cell_wall/Cho-bd_repeat"/>
</dbReference>
<dbReference type="RefSeq" id="WP_148709852.1">
    <property type="nucleotide sequence ID" value="NZ_BQNJ01000003.1"/>
</dbReference>
<evidence type="ECO:0008006" key="6">
    <source>
        <dbReference type="Google" id="ProtNLM"/>
    </source>
</evidence>
<evidence type="ECO:0000256" key="2">
    <source>
        <dbReference type="SAM" id="MobiDB-lite"/>
    </source>
</evidence>
<evidence type="ECO:0000313" key="5">
    <source>
        <dbReference type="Proteomes" id="UP001055091"/>
    </source>
</evidence>
<keyword evidence="1" id="KW-0677">Repeat</keyword>
<dbReference type="AlphaFoldDB" id="A0AA37NAJ2"/>
<comment type="caution">
    <text evidence="4">The sequence shown here is derived from an EMBL/GenBank/DDBJ whole genome shotgun (WGS) entry which is preliminary data.</text>
</comment>
<dbReference type="SUPFAM" id="SSF69360">
    <property type="entry name" value="Cell wall binding repeat"/>
    <property type="match status" value="1"/>
</dbReference>
<sequence length="755" mass="85215">MKKRYLRTVLAAALIVSCLSQSTSYGAWIENNSAWQYQEGEETVKGWGLIENEWYFFGPYGDMVTGWQKVADKWYFFNPISNGTKGKMLTGWQWIDGYCYYFTEMKDASHVEGEMWSGEVTPDGYIVDGSGRWTDAQGIVQFLEGKGILTFKQSHAQSRFSSGGSGGGGGTNSHPDNPEPEPEPRPDIKPEPDVKPEPEPATPSEAKKLYTYTIRYMDIIDRTMLYMVTGQAEENERIEIDQINIEGYTIHGGQKESFSVSTDGLTVNIYYDPITPASPSEAVKIDWSIYFIEQDNPDNQIFKAQTGKTEEGREIIIDFPETILGTDGYYYYALVSSPYAITVSGTGRQKYYIEYERGDKEEEEDPEHEAAEKLKDWQRIAALADEKITGYRIPEEQYQSLISGDLYASNERIKNMVSMVQDADPHEIYIIGLNHIPNTLIIGQTFPDVINISSLEMGSLDIGGQKYTMLRIGFTRSYDKKTCVHDYELTDYVPCSCTAPGYGSVQCRKCGSTESIILPSSGHTDLNHDGICEVCFKQIEGNDPEPVHYNIGDVQARRIKGKIYLFRCIDEDYGKKALFLCDSTISSDIDSSAAMVKKLTFGSNNNYKYSYIRTWLNDNADDLFGVEATLIGTNVAYQGATGDGSYEQFNENELIALEKPFQLLEDEIFILSVEEAIQYREYLWRFGGSEENNQETQYSAYSRGYYLRTPQYKGENGFEYGPGIYVVDFSGSIHPVSVSSTDNIGIRPVIAIRQQ</sequence>
<proteinExistence type="predicted"/>
<name>A0AA37NAJ2_9FIRM</name>
<dbReference type="EMBL" id="BQNJ01000003">
    <property type="protein sequence ID" value="GKH04811.1"/>
    <property type="molecule type" value="Genomic_DNA"/>
</dbReference>
<dbReference type="Gene3D" id="2.10.270.10">
    <property type="entry name" value="Cholin Binding"/>
    <property type="match status" value="1"/>
</dbReference>
<gene>
    <name evidence="4" type="ORF">CE91St55_67920</name>
</gene>
<feature type="chain" id="PRO_5041410613" description="Cell wall binding repeat-containing protein" evidence="3">
    <location>
        <begin position="27"/>
        <end position="755"/>
    </location>
</feature>
<evidence type="ECO:0000256" key="3">
    <source>
        <dbReference type="SAM" id="SignalP"/>
    </source>
</evidence>
<organism evidence="4 5">
    <name type="scientific">Hungatella hathewayi</name>
    <dbReference type="NCBI Taxonomy" id="154046"/>
    <lineage>
        <taxon>Bacteria</taxon>
        <taxon>Bacillati</taxon>
        <taxon>Bacillota</taxon>
        <taxon>Clostridia</taxon>
        <taxon>Lachnospirales</taxon>
        <taxon>Lachnospiraceae</taxon>
        <taxon>Hungatella</taxon>
    </lineage>
</organism>
<dbReference type="PROSITE" id="PS51257">
    <property type="entry name" value="PROKAR_LIPOPROTEIN"/>
    <property type="match status" value="1"/>
</dbReference>